<evidence type="ECO:0000313" key="2">
    <source>
        <dbReference type="EMBL" id="MET3683858.1"/>
    </source>
</evidence>
<dbReference type="EMBL" id="JBEPMX010000009">
    <property type="protein sequence ID" value="MET3683858.1"/>
    <property type="molecule type" value="Genomic_DNA"/>
</dbReference>
<dbReference type="RefSeq" id="WP_354220652.1">
    <property type="nucleotide sequence ID" value="NZ_JBEPMX010000009.1"/>
</dbReference>
<accession>A0ABV2KW84</accession>
<evidence type="ECO:0000313" key="3">
    <source>
        <dbReference type="Proteomes" id="UP001549167"/>
    </source>
</evidence>
<gene>
    <name evidence="2" type="ORF">ABID56_001968</name>
</gene>
<organism evidence="2 3">
    <name type="scientific">Alkalibacillus flavidus</name>
    <dbReference type="NCBI Taxonomy" id="546021"/>
    <lineage>
        <taxon>Bacteria</taxon>
        <taxon>Bacillati</taxon>
        <taxon>Bacillota</taxon>
        <taxon>Bacilli</taxon>
        <taxon>Bacillales</taxon>
        <taxon>Bacillaceae</taxon>
        <taxon>Alkalibacillus</taxon>
    </lineage>
</organism>
<name>A0ABV2KW84_9BACI</name>
<proteinExistence type="predicted"/>
<feature type="domain" description="GmrSD restriction endonucleases N-terminal" evidence="1">
    <location>
        <begin position="68"/>
        <end position="259"/>
    </location>
</feature>
<evidence type="ECO:0000259" key="1">
    <source>
        <dbReference type="Pfam" id="PF03235"/>
    </source>
</evidence>
<protein>
    <recommendedName>
        <fullName evidence="1">GmrSD restriction endonucleases N-terminal domain-containing protein</fullName>
    </recommendedName>
</protein>
<dbReference type="InterPro" id="IPR004919">
    <property type="entry name" value="GmrSD_N"/>
</dbReference>
<keyword evidence="3" id="KW-1185">Reference proteome</keyword>
<sequence>MLKNEPKNTAAVNKISKTIDFTFVFEYYLNILKQQRDVIFLKKSVMDLYKKAVFDPSKERKDMTLQLLCDEIEQGKMVLPIYQTYIRWTLPKMVDLFNYQLLGKSPVAPISINFIDDPEQVIEQIGFLDRKILNKESLLGKHSVVDGQQRLSTNYKAHVDHEDVEDIVLDLRKGKFTSLRNKETVKEYQIPVGKLYNKDQTKYLEYVNSKEYLKEDNTKDLLNTIRKKHQQYYYVVNFATNLSKVEQMEWFEVLNLAGSRVTGDMVYLTDLLVKGIDFYTDYVNPFVKELESKELEHLMPKKSAEVSIPLATLNAAYFKVTGGDKKGNFSPIPSDTKAKAIGSRSVEEIKEMISITLKALNDTLEFMSEKDRLEKIERVDILTYLIGLTVDKEIDYNNLSSKQTHYLIEFIDTADFVNNSNTARREKYSNLLENYPLNE</sequence>
<comment type="caution">
    <text evidence="2">The sequence shown here is derived from an EMBL/GenBank/DDBJ whole genome shotgun (WGS) entry which is preliminary data.</text>
</comment>
<dbReference type="Proteomes" id="UP001549167">
    <property type="component" value="Unassembled WGS sequence"/>
</dbReference>
<reference evidence="2 3" key="1">
    <citation type="submission" date="2024-06" db="EMBL/GenBank/DDBJ databases">
        <title>Genomic Encyclopedia of Type Strains, Phase IV (KMG-IV): sequencing the most valuable type-strain genomes for metagenomic binning, comparative biology and taxonomic classification.</title>
        <authorList>
            <person name="Goeker M."/>
        </authorList>
    </citation>
    <scope>NUCLEOTIDE SEQUENCE [LARGE SCALE GENOMIC DNA]</scope>
    <source>
        <strain evidence="2 3">DSM 23520</strain>
    </source>
</reference>
<dbReference type="Pfam" id="PF03235">
    <property type="entry name" value="GmrSD_N"/>
    <property type="match status" value="1"/>
</dbReference>